<proteinExistence type="inferred from homology"/>
<dbReference type="InterPro" id="IPR026992">
    <property type="entry name" value="DIOX_N"/>
</dbReference>
<protein>
    <submittedName>
        <fullName evidence="3">2-oxoglutarate-dependent dioxygenase citB</fullName>
    </submittedName>
</protein>
<keyword evidence="3" id="KW-0223">Dioxygenase</keyword>
<dbReference type="Pfam" id="PF14226">
    <property type="entry name" value="DIOX_N"/>
    <property type="match status" value="1"/>
</dbReference>
<dbReference type="InterPro" id="IPR027443">
    <property type="entry name" value="IPNS-like_sf"/>
</dbReference>
<dbReference type="SUPFAM" id="SSF51197">
    <property type="entry name" value="Clavaminate synthase-like"/>
    <property type="match status" value="1"/>
</dbReference>
<dbReference type="PROSITE" id="PS51471">
    <property type="entry name" value="FE2OG_OXY"/>
    <property type="match status" value="1"/>
</dbReference>
<keyword evidence="1" id="KW-0479">Metal-binding</keyword>
<keyword evidence="1" id="KW-0560">Oxidoreductase</keyword>
<sequence length="334" mass="37352">MSCDPLPVIDLRQAAGPGRAQLASRLVAALQTDGFFYVEGIDGYDEHELMTYTRWFFNLPDDVKMGIARKKFNEKTNFLYRGYFPVDKTDSSHKEGYDLASLEPLSDPEKVKGNIFYEPTPWPETSDIEGLRKFQEFSVRFYGLMTAAGMTLLELAAEGCGAPSDKLVNLFRPDPVSTLRYLHYPPRQGDIPASARDPTDDAVLLCAAHHDSGFVTMVSTFDYEGLELQRADGSWMPVPCRSGAVVVNIGDMLSTISGGKWKATNHRVIDHGVNRFSVPFFLEPRYTANMSVRLPCSGQAEPAEVSYGPWAITKMINNFYEFKDIPYPKSLVAE</sequence>
<dbReference type="OrthoDB" id="288590at2759"/>
<keyword evidence="1" id="KW-0408">Iron</keyword>
<dbReference type="GO" id="GO:0051213">
    <property type="term" value="F:dioxygenase activity"/>
    <property type="evidence" value="ECO:0007669"/>
    <property type="project" value="UniProtKB-KW"/>
</dbReference>
<dbReference type="GO" id="GO:0046872">
    <property type="term" value="F:metal ion binding"/>
    <property type="evidence" value="ECO:0007669"/>
    <property type="project" value="UniProtKB-KW"/>
</dbReference>
<dbReference type="InterPro" id="IPR044861">
    <property type="entry name" value="IPNS-like_FE2OG_OXY"/>
</dbReference>
<dbReference type="Gene3D" id="2.60.120.330">
    <property type="entry name" value="B-lactam Antibiotic, Isopenicillin N Synthase, Chain"/>
    <property type="match status" value="1"/>
</dbReference>
<dbReference type="Pfam" id="PF03171">
    <property type="entry name" value="2OG-FeII_Oxy"/>
    <property type="match status" value="1"/>
</dbReference>
<keyword evidence="4" id="KW-1185">Reference proteome</keyword>
<comment type="similarity">
    <text evidence="1">Belongs to the iron/ascorbate-dependent oxidoreductase family.</text>
</comment>
<gene>
    <name evidence="3" type="primary">citB_0</name>
    <name evidence="3" type="ORF">FJT64_012600</name>
</gene>
<evidence type="ECO:0000313" key="4">
    <source>
        <dbReference type="Proteomes" id="UP000440578"/>
    </source>
</evidence>
<dbReference type="EMBL" id="VIIS01002062">
    <property type="protein sequence ID" value="KAF0289089.1"/>
    <property type="molecule type" value="Genomic_DNA"/>
</dbReference>
<feature type="domain" description="Fe2OG dioxygenase" evidence="2">
    <location>
        <begin position="175"/>
        <end position="284"/>
    </location>
</feature>
<evidence type="ECO:0000256" key="1">
    <source>
        <dbReference type="RuleBase" id="RU003682"/>
    </source>
</evidence>
<dbReference type="PRINTS" id="PR00682">
    <property type="entry name" value="IPNSYNTHASE"/>
</dbReference>
<evidence type="ECO:0000313" key="3">
    <source>
        <dbReference type="EMBL" id="KAF0289089.1"/>
    </source>
</evidence>
<dbReference type="PANTHER" id="PTHR47990">
    <property type="entry name" value="2-OXOGLUTARATE (2OG) AND FE(II)-DEPENDENT OXYGENASE SUPERFAMILY PROTEIN-RELATED"/>
    <property type="match status" value="1"/>
</dbReference>
<dbReference type="AlphaFoldDB" id="A0A6A4V7E4"/>
<accession>A0A6A4V7E4</accession>
<organism evidence="3 4">
    <name type="scientific">Amphibalanus amphitrite</name>
    <name type="common">Striped barnacle</name>
    <name type="synonym">Balanus amphitrite</name>
    <dbReference type="NCBI Taxonomy" id="1232801"/>
    <lineage>
        <taxon>Eukaryota</taxon>
        <taxon>Metazoa</taxon>
        <taxon>Ecdysozoa</taxon>
        <taxon>Arthropoda</taxon>
        <taxon>Crustacea</taxon>
        <taxon>Multicrustacea</taxon>
        <taxon>Cirripedia</taxon>
        <taxon>Thoracica</taxon>
        <taxon>Thoracicalcarea</taxon>
        <taxon>Balanomorpha</taxon>
        <taxon>Balanoidea</taxon>
        <taxon>Balanidae</taxon>
        <taxon>Amphibalaninae</taxon>
        <taxon>Amphibalanus</taxon>
    </lineage>
</organism>
<reference evidence="3 4" key="1">
    <citation type="submission" date="2019-07" db="EMBL/GenBank/DDBJ databases">
        <title>Draft genome assembly of a fouling barnacle, Amphibalanus amphitrite (Darwin, 1854): The first reference genome for Thecostraca.</title>
        <authorList>
            <person name="Kim W."/>
        </authorList>
    </citation>
    <scope>NUCLEOTIDE SEQUENCE [LARGE SCALE GENOMIC DNA]</scope>
    <source>
        <strain evidence="3">SNU_AA5</strain>
        <tissue evidence="3">Soma without cirri and trophi</tissue>
    </source>
</reference>
<name>A0A6A4V7E4_AMPAM</name>
<dbReference type="Proteomes" id="UP000440578">
    <property type="component" value="Unassembled WGS sequence"/>
</dbReference>
<dbReference type="InterPro" id="IPR005123">
    <property type="entry name" value="Oxoglu/Fe-dep_dioxygenase_dom"/>
</dbReference>
<dbReference type="InterPro" id="IPR050231">
    <property type="entry name" value="Iron_ascorbate_oxido_reductase"/>
</dbReference>
<evidence type="ECO:0000259" key="2">
    <source>
        <dbReference type="PROSITE" id="PS51471"/>
    </source>
</evidence>
<comment type="caution">
    <text evidence="3">The sequence shown here is derived from an EMBL/GenBank/DDBJ whole genome shotgun (WGS) entry which is preliminary data.</text>
</comment>